<dbReference type="GO" id="GO:0046983">
    <property type="term" value="F:protein dimerization activity"/>
    <property type="evidence" value="ECO:0007669"/>
    <property type="project" value="InterPro"/>
</dbReference>
<keyword evidence="8" id="KW-1185">Reference proteome</keyword>
<dbReference type="GO" id="GO:0000981">
    <property type="term" value="F:DNA-binding transcription factor activity, RNA polymerase II-specific"/>
    <property type="evidence" value="ECO:0007669"/>
    <property type="project" value="TreeGrafter"/>
</dbReference>
<dbReference type="SUPFAM" id="SSF55455">
    <property type="entry name" value="SRF-like"/>
    <property type="match status" value="1"/>
</dbReference>
<dbReference type="GO" id="GO:0045893">
    <property type="term" value="P:positive regulation of DNA-templated transcription"/>
    <property type="evidence" value="ECO:0007669"/>
    <property type="project" value="UniProtKB-ARBA"/>
</dbReference>
<keyword evidence="3" id="KW-0238">DNA-binding</keyword>
<dbReference type="SMART" id="SM00432">
    <property type="entry name" value="MADS"/>
    <property type="match status" value="1"/>
</dbReference>
<feature type="domain" description="MADS-box" evidence="6">
    <location>
        <begin position="1"/>
        <end position="49"/>
    </location>
</feature>
<proteinExistence type="predicted"/>
<keyword evidence="4" id="KW-0804">Transcription</keyword>
<dbReference type="EMBL" id="JBEDUW010000006">
    <property type="protein sequence ID" value="KAK9919610.1"/>
    <property type="molecule type" value="Genomic_DNA"/>
</dbReference>
<accession>A0AAW1W3X7</accession>
<dbReference type="CDD" id="cd00120">
    <property type="entry name" value="MADS"/>
    <property type="match status" value="1"/>
</dbReference>
<dbReference type="InterPro" id="IPR002100">
    <property type="entry name" value="TF_MADSbox"/>
</dbReference>
<dbReference type="GO" id="GO:0000978">
    <property type="term" value="F:RNA polymerase II cis-regulatory region sequence-specific DNA binding"/>
    <property type="evidence" value="ECO:0007669"/>
    <property type="project" value="TreeGrafter"/>
</dbReference>
<dbReference type="Pfam" id="PF00319">
    <property type="entry name" value="SRF-TF"/>
    <property type="match status" value="1"/>
</dbReference>
<comment type="caution">
    <text evidence="7">The sequence shown here is derived from an EMBL/GenBank/DDBJ whole genome shotgun (WGS) entry which is preliminary data.</text>
</comment>
<protein>
    <recommendedName>
        <fullName evidence="6">MADS-box domain-containing protein</fullName>
    </recommendedName>
</protein>
<organism evidence="7 8">
    <name type="scientific">Rubus argutus</name>
    <name type="common">Southern blackberry</name>
    <dbReference type="NCBI Taxonomy" id="59490"/>
    <lineage>
        <taxon>Eukaryota</taxon>
        <taxon>Viridiplantae</taxon>
        <taxon>Streptophyta</taxon>
        <taxon>Embryophyta</taxon>
        <taxon>Tracheophyta</taxon>
        <taxon>Spermatophyta</taxon>
        <taxon>Magnoliopsida</taxon>
        <taxon>eudicotyledons</taxon>
        <taxon>Gunneridae</taxon>
        <taxon>Pentapetalae</taxon>
        <taxon>rosids</taxon>
        <taxon>fabids</taxon>
        <taxon>Rosales</taxon>
        <taxon>Rosaceae</taxon>
        <taxon>Rosoideae</taxon>
        <taxon>Rosoideae incertae sedis</taxon>
        <taxon>Rubus</taxon>
    </lineage>
</organism>
<evidence type="ECO:0000256" key="2">
    <source>
        <dbReference type="ARBA" id="ARBA00023015"/>
    </source>
</evidence>
<sequence length="185" mass="21683">MGKRKIEIKKISDKKTLKVTCSKRRKGLFRKADDFCSKTGAHIAIITFSGFNLEASQERREEVGLSEKENESLEREEVYMSDDEKELLEGMGLNDLKQYALWVEDQRNKLIWKIENRKRGESCTVDWLGMIKGSTSVDLKRFGTNMREDGPRRDEEERIMHEGLFEYVMMTIIRTFSNVVFRTIV</sequence>
<dbReference type="GO" id="GO:0005634">
    <property type="term" value="C:nucleus"/>
    <property type="evidence" value="ECO:0007669"/>
    <property type="project" value="UniProtKB-SubCell"/>
</dbReference>
<evidence type="ECO:0000256" key="5">
    <source>
        <dbReference type="ARBA" id="ARBA00023242"/>
    </source>
</evidence>
<evidence type="ECO:0000259" key="6">
    <source>
        <dbReference type="PROSITE" id="PS50066"/>
    </source>
</evidence>
<evidence type="ECO:0000256" key="1">
    <source>
        <dbReference type="ARBA" id="ARBA00004123"/>
    </source>
</evidence>
<dbReference type="AlphaFoldDB" id="A0AAW1W3X7"/>
<dbReference type="PROSITE" id="PS50066">
    <property type="entry name" value="MADS_BOX_2"/>
    <property type="match status" value="1"/>
</dbReference>
<dbReference type="PANTHER" id="PTHR11945">
    <property type="entry name" value="MADS BOX PROTEIN"/>
    <property type="match status" value="1"/>
</dbReference>
<evidence type="ECO:0000313" key="8">
    <source>
        <dbReference type="Proteomes" id="UP001457282"/>
    </source>
</evidence>
<dbReference type="PANTHER" id="PTHR11945:SF534">
    <property type="entry name" value="MYOCYTE-SPECIFIC ENHANCER FACTOR 2"/>
    <property type="match status" value="1"/>
</dbReference>
<name>A0AAW1W3X7_RUBAR</name>
<comment type="subcellular location">
    <subcellularLocation>
        <location evidence="1">Nucleus</location>
    </subcellularLocation>
</comment>
<evidence type="ECO:0000256" key="3">
    <source>
        <dbReference type="ARBA" id="ARBA00023125"/>
    </source>
</evidence>
<keyword evidence="5" id="KW-0539">Nucleus</keyword>
<gene>
    <name evidence="7" type="ORF">M0R45_028196</name>
</gene>
<dbReference type="Proteomes" id="UP001457282">
    <property type="component" value="Unassembled WGS sequence"/>
</dbReference>
<dbReference type="PRINTS" id="PR00404">
    <property type="entry name" value="MADSDOMAIN"/>
</dbReference>
<keyword evidence="2" id="KW-0805">Transcription regulation</keyword>
<dbReference type="InterPro" id="IPR036879">
    <property type="entry name" value="TF_MADSbox_sf"/>
</dbReference>
<reference evidence="7 8" key="1">
    <citation type="journal article" date="2023" name="G3 (Bethesda)">
        <title>A chromosome-length genome assembly and annotation of blackberry (Rubus argutus, cv. 'Hillquist').</title>
        <authorList>
            <person name="Bruna T."/>
            <person name="Aryal R."/>
            <person name="Dudchenko O."/>
            <person name="Sargent D.J."/>
            <person name="Mead D."/>
            <person name="Buti M."/>
            <person name="Cavallini A."/>
            <person name="Hytonen T."/>
            <person name="Andres J."/>
            <person name="Pham M."/>
            <person name="Weisz D."/>
            <person name="Mascagni F."/>
            <person name="Usai G."/>
            <person name="Natali L."/>
            <person name="Bassil N."/>
            <person name="Fernandez G.E."/>
            <person name="Lomsadze A."/>
            <person name="Armour M."/>
            <person name="Olukolu B."/>
            <person name="Poorten T."/>
            <person name="Britton C."/>
            <person name="Davik J."/>
            <person name="Ashrafi H."/>
            <person name="Aiden E.L."/>
            <person name="Borodovsky M."/>
            <person name="Worthington M."/>
        </authorList>
    </citation>
    <scope>NUCLEOTIDE SEQUENCE [LARGE SCALE GENOMIC DNA]</scope>
    <source>
        <strain evidence="7">PI 553951</strain>
    </source>
</reference>
<evidence type="ECO:0000256" key="4">
    <source>
        <dbReference type="ARBA" id="ARBA00023163"/>
    </source>
</evidence>
<dbReference type="Gene3D" id="3.40.1810.10">
    <property type="entry name" value="Transcription factor, MADS-box"/>
    <property type="match status" value="1"/>
</dbReference>
<evidence type="ECO:0000313" key="7">
    <source>
        <dbReference type="EMBL" id="KAK9919610.1"/>
    </source>
</evidence>